<dbReference type="OrthoDB" id="163257at2759"/>
<protein>
    <recommendedName>
        <fullName evidence="3">PWI domain-containing protein</fullName>
    </recommendedName>
</protein>
<dbReference type="PANTHER" id="PTHR23148:SF0">
    <property type="entry name" value="SERINE_ARGININE REPETITIVE MATRIX PROTEIN 1"/>
    <property type="match status" value="1"/>
</dbReference>
<name>A0A9W9GBC7_9EURO</name>
<evidence type="ECO:0000259" key="3">
    <source>
        <dbReference type="PROSITE" id="PS51025"/>
    </source>
</evidence>
<dbReference type="GO" id="GO:0003723">
    <property type="term" value="F:RNA binding"/>
    <property type="evidence" value="ECO:0007669"/>
    <property type="project" value="TreeGrafter"/>
</dbReference>
<feature type="region of interest" description="Disordered" evidence="2">
    <location>
        <begin position="136"/>
        <end position="164"/>
    </location>
</feature>
<dbReference type="InterPro" id="IPR002483">
    <property type="entry name" value="PWI_dom"/>
</dbReference>
<dbReference type="PANTHER" id="PTHR23148">
    <property type="entry name" value="SERINE/ARGININE REGULATED NUCLEAR MATRIX PROTEIN"/>
    <property type="match status" value="1"/>
</dbReference>
<dbReference type="RefSeq" id="XP_056516098.1">
    <property type="nucleotide sequence ID" value="XM_056651248.1"/>
</dbReference>
<evidence type="ECO:0000256" key="2">
    <source>
        <dbReference type="SAM" id="MobiDB-lite"/>
    </source>
</evidence>
<dbReference type="InterPro" id="IPR036483">
    <property type="entry name" value="PWI_dom_sf"/>
</dbReference>
<dbReference type="SMART" id="SM00311">
    <property type="entry name" value="PWI"/>
    <property type="match status" value="1"/>
</dbReference>
<keyword evidence="1" id="KW-0507">mRNA processing</keyword>
<accession>A0A9W9GBC7</accession>
<dbReference type="GO" id="GO:0048024">
    <property type="term" value="P:regulation of mRNA splicing, via spliceosome"/>
    <property type="evidence" value="ECO:0007669"/>
    <property type="project" value="TreeGrafter"/>
</dbReference>
<dbReference type="SUPFAM" id="SSF101233">
    <property type="entry name" value="PWI domain"/>
    <property type="match status" value="1"/>
</dbReference>
<dbReference type="AlphaFoldDB" id="A0A9W9GBC7"/>
<reference evidence="4" key="2">
    <citation type="journal article" date="2023" name="IMA Fungus">
        <title>Comparative genomic study of the Penicillium genus elucidates a diverse pangenome and 15 lateral gene transfer events.</title>
        <authorList>
            <person name="Petersen C."/>
            <person name="Sorensen T."/>
            <person name="Nielsen M.R."/>
            <person name="Sondergaard T.E."/>
            <person name="Sorensen J.L."/>
            <person name="Fitzpatrick D.A."/>
            <person name="Frisvad J.C."/>
            <person name="Nielsen K.L."/>
        </authorList>
    </citation>
    <scope>NUCLEOTIDE SEQUENCE</scope>
    <source>
        <strain evidence="4">IBT 34128</strain>
    </source>
</reference>
<evidence type="ECO:0000313" key="4">
    <source>
        <dbReference type="EMBL" id="KAJ5114905.1"/>
    </source>
</evidence>
<feature type="domain" description="PWI" evidence="3">
    <location>
        <begin position="12"/>
        <end position="111"/>
    </location>
</feature>
<reference evidence="4" key="1">
    <citation type="submission" date="2022-11" db="EMBL/GenBank/DDBJ databases">
        <authorList>
            <person name="Petersen C."/>
        </authorList>
    </citation>
    <scope>NUCLEOTIDE SEQUENCE</scope>
    <source>
        <strain evidence="4">IBT 34128</strain>
    </source>
</reference>
<dbReference type="InterPro" id="IPR052225">
    <property type="entry name" value="Ser/Arg_repetitive_matrix"/>
</dbReference>
<evidence type="ECO:0000256" key="1">
    <source>
        <dbReference type="ARBA" id="ARBA00022664"/>
    </source>
</evidence>
<sequence length="285" mass="31811">MATSVDSKLLKSTKFPPEFSRKVDMTKVNIEVMKKWIAGRISEILGNEDDVVIELCFNLLEGSRFPDIKSLQIQLTGFLDKDTSKFCKDLWSLCLSGQENPQGVPKELLEAKKLELMQEKVVFNLQIEAEKAAEAARRQKEQERTRERDIEELRRREQEVPDTHDPHHLDIEAVIDSVNPLGVILILMSRLVPAEDPLLTLAPAPALFLGHRLLVVIAMKDGIDRVTDAVVPTADRSLPTATLAEEPGDAARNMVIEPDPLLEVIHRAHVLPEETETDGGLPPAA</sequence>
<keyword evidence="5" id="KW-1185">Reference proteome</keyword>
<dbReference type="Gene3D" id="1.20.1390.10">
    <property type="entry name" value="PWI domain"/>
    <property type="match status" value="1"/>
</dbReference>
<dbReference type="Pfam" id="PF01480">
    <property type="entry name" value="PWI"/>
    <property type="match status" value="1"/>
</dbReference>
<evidence type="ECO:0000313" key="5">
    <source>
        <dbReference type="Proteomes" id="UP001141434"/>
    </source>
</evidence>
<dbReference type="GO" id="GO:0006397">
    <property type="term" value="P:mRNA processing"/>
    <property type="evidence" value="ECO:0007669"/>
    <property type="project" value="UniProtKB-KW"/>
</dbReference>
<gene>
    <name evidence="4" type="ORF">NUU61_000664</name>
</gene>
<dbReference type="PROSITE" id="PS51025">
    <property type="entry name" value="PWI"/>
    <property type="match status" value="1"/>
</dbReference>
<dbReference type="Proteomes" id="UP001141434">
    <property type="component" value="Unassembled WGS sequence"/>
</dbReference>
<dbReference type="EMBL" id="JAPMSZ010000001">
    <property type="protein sequence ID" value="KAJ5114905.1"/>
    <property type="molecule type" value="Genomic_DNA"/>
</dbReference>
<organism evidence="4 5">
    <name type="scientific">Penicillium alfredii</name>
    <dbReference type="NCBI Taxonomy" id="1506179"/>
    <lineage>
        <taxon>Eukaryota</taxon>
        <taxon>Fungi</taxon>
        <taxon>Dikarya</taxon>
        <taxon>Ascomycota</taxon>
        <taxon>Pezizomycotina</taxon>
        <taxon>Eurotiomycetes</taxon>
        <taxon>Eurotiomycetidae</taxon>
        <taxon>Eurotiales</taxon>
        <taxon>Aspergillaceae</taxon>
        <taxon>Penicillium</taxon>
    </lineage>
</organism>
<dbReference type="GO" id="GO:0005681">
    <property type="term" value="C:spliceosomal complex"/>
    <property type="evidence" value="ECO:0007669"/>
    <property type="project" value="TreeGrafter"/>
</dbReference>
<proteinExistence type="predicted"/>
<comment type="caution">
    <text evidence="4">The sequence shown here is derived from an EMBL/GenBank/DDBJ whole genome shotgun (WGS) entry which is preliminary data.</text>
</comment>
<dbReference type="GeneID" id="81390416"/>